<dbReference type="Gene3D" id="6.10.340.10">
    <property type="match status" value="1"/>
</dbReference>
<keyword evidence="9" id="KW-1133">Transmembrane helix</keyword>
<name>A0ABM5YHM3_9ALTE</name>
<keyword evidence="4" id="KW-1003">Cell membrane</keyword>
<dbReference type="SMART" id="SM00388">
    <property type="entry name" value="HisKA"/>
    <property type="match status" value="1"/>
</dbReference>
<evidence type="ECO:0000256" key="8">
    <source>
        <dbReference type="ARBA" id="ARBA00022840"/>
    </source>
</evidence>
<keyword evidence="9" id="KW-0472">Membrane</keyword>
<dbReference type="EC" id="2.7.13.3" evidence="3"/>
<evidence type="ECO:0000256" key="9">
    <source>
        <dbReference type="SAM" id="Phobius"/>
    </source>
</evidence>
<evidence type="ECO:0000256" key="5">
    <source>
        <dbReference type="ARBA" id="ARBA00022679"/>
    </source>
</evidence>
<dbReference type="Proteomes" id="UP000056750">
    <property type="component" value="Chromosome"/>
</dbReference>
<comment type="subcellular location">
    <subcellularLocation>
        <location evidence="2">Cell membrane</location>
        <topology evidence="2">Multi-pass membrane protein</topology>
    </subcellularLocation>
</comment>
<protein>
    <recommendedName>
        <fullName evidence="3">histidine kinase</fullName>
        <ecNumber evidence="3">2.7.13.3</ecNumber>
    </recommendedName>
</protein>
<dbReference type="EMBL" id="CP013926">
    <property type="protein sequence ID" value="AMJ73683.1"/>
    <property type="molecule type" value="Genomic_DNA"/>
</dbReference>
<dbReference type="PANTHER" id="PTHR44936:SF10">
    <property type="entry name" value="SENSOR PROTEIN RSTB"/>
    <property type="match status" value="1"/>
</dbReference>
<evidence type="ECO:0000256" key="7">
    <source>
        <dbReference type="ARBA" id="ARBA00022777"/>
    </source>
</evidence>
<feature type="transmembrane region" description="Helical" evidence="9">
    <location>
        <begin position="12"/>
        <end position="34"/>
    </location>
</feature>
<sequence length="408" mass="46361">MIRFTSLQNRLMVAFTCLSLIICIFFIRFSTILIEIAEANAYQSVLAQEEHRLTAITNPLLMPTILNSVLYSNMESVPNEIITAVGNARSGSFETKDNQQFVFRVFTIEQSPQLLLMNINSFSANQHLSQYKSLFLYSISGSAFILCLLSSWYLSKWLSRPVEQLTKSVENRRTNVDFKSERNVAVASMFGLDRSDEIGKLAKALAESYDEIQILLERERNFTRDVSHELRTPITLIKNTLTLNNAKVGSHAEHNLLKQSANELEQTVEILLALARQENLEFTEFSVLPIIEKTVLKVYHLYPDFSFNALIAVCPKMRAIGNELLLGLLCQNLVNNGLYHGNGKAMTIRSSGHELMFENSLEATQERPYYQGLGHGQYLVKRIVEEMGWSVKVEQADRIYRVAISTIT</sequence>
<dbReference type="InterPro" id="IPR005467">
    <property type="entry name" value="His_kinase_dom"/>
</dbReference>
<dbReference type="CDD" id="cd00082">
    <property type="entry name" value="HisKA"/>
    <property type="match status" value="1"/>
</dbReference>
<comment type="catalytic activity">
    <reaction evidence="1">
        <text>ATP + protein L-histidine = ADP + protein N-phospho-L-histidine.</text>
        <dbReference type="EC" id="2.7.13.3"/>
    </reaction>
</comment>
<dbReference type="Gene3D" id="3.30.565.10">
    <property type="entry name" value="Histidine kinase-like ATPase, C-terminal domain"/>
    <property type="match status" value="1"/>
</dbReference>
<evidence type="ECO:0000259" key="10">
    <source>
        <dbReference type="PROSITE" id="PS50109"/>
    </source>
</evidence>
<feature type="domain" description="Histidine kinase" evidence="10">
    <location>
        <begin position="225"/>
        <end position="395"/>
    </location>
</feature>
<dbReference type="InterPro" id="IPR050980">
    <property type="entry name" value="2C_sensor_his_kinase"/>
</dbReference>
<dbReference type="InterPro" id="IPR036890">
    <property type="entry name" value="HATPase_C_sf"/>
</dbReference>
<keyword evidence="5" id="KW-0808">Transferase</keyword>
<keyword evidence="12" id="KW-1185">Reference proteome</keyword>
<reference evidence="11 12" key="1">
    <citation type="submission" date="2015-12" db="EMBL/GenBank/DDBJ databases">
        <title>Intraspecies pangenome expansion in the marine bacterium Alteromonas.</title>
        <authorList>
            <person name="Lopez-Perez M."/>
            <person name="Rodriguez-Valera F."/>
        </authorList>
    </citation>
    <scope>NUCLEOTIDE SEQUENCE [LARGE SCALE GENOMIC DNA]</scope>
    <source>
        <strain evidence="11 12">LMG 21861</strain>
    </source>
</reference>
<dbReference type="PROSITE" id="PS50109">
    <property type="entry name" value="HIS_KIN"/>
    <property type="match status" value="1"/>
</dbReference>
<evidence type="ECO:0000313" key="11">
    <source>
        <dbReference type="EMBL" id="AMJ73683.1"/>
    </source>
</evidence>
<evidence type="ECO:0000256" key="2">
    <source>
        <dbReference type="ARBA" id="ARBA00004651"/>
    </source>
</evidence>
<dbReference type="PANTHER" id="PTHR44936">
    <property type="entry name" value="SENSOR PROTEIN CREC"/>
    <property type="match status" value="1"/>
</dbReference>
<dbReference type="InterPro" id="IPR003661">
    <property type="entry name" value="HisK_dim/P_dom"/>
</dbReference>
<keyword evidence="8" id="KW-0067">ATP-binding</keyword>
<keyword evidence="7" id="KW-0418">Kinase</keyword>
<accession>A0ABM5YHM3</accession>
<feature type="transmembrane region" description="Helical" evidence="9">
    <location>
        <begin position="134"/>
        <end position="154"/>
    </location>
</feature>
<dbReference type="Pfam" id="PF00512">
    <property type="entry name" value="HisKA"/>
    <property type="match status" value="1"/>
</dbReference>
<proteinExistence type="predicted"/>
<dbReference type="SUPFAM" id="SSF55874">
    <property type="entry name" value="ATPase domain of HSP90 chaperone/DNA topoisomerase II/histidine kinase"/>
    <property type="match status" value="1"/>
</dbReference>
<gene>
    <name evidence="11" type="ORF">AVL57_06665</name>
</gene>
<keyword evidence="6" id="KW-0547">Nucleotide-binding</keyword>
<keyword evidence="9" id="KW-0812">Transmembrane</keyword>
<organism evidence="11 12">
    <name type="scientific">Alteromonas stellipolaris</name>
    <dbReference type="NCBI Taxonomy" id="233316"/>
    <lineage>
        <taxon>Bacteria</taxon>
        <taxon>Pseudomonadati</taxon>
        <taxon>Pseudomonadota</taxon>
        <taxon>Gammaproteobacteria</taxon>
        <taxon>Alteromonadales</taxon>
        <taxon>Alteromonadaceae</taxon>
        <taxon>Alteromonas/Salinimonas group</taxon>
        <taxon>Alteromonas</taxon>
    </lineage>
</organism>
<evidence type="ECO:0000256" key="3">
    <source>
        <dbReference type="ARBA" id="ARBA00012438"/>
    </source>
</evidence>
<dbReference type="SUPFAM" id="SSF47384">
    <property type="entry name" value="Homodimeric domain of signal transducing histidine kinase"/>
    <property type="match status" value="1"/>
</dbReference>
<evidence type="ECO:0000313" key="12">
    <source>
        <dbReference type="Proteomes" id="UP000056750"/>
    </source>
</evidence>
<evidence type="ECO:0000256" key="6">
    <source>
        <dbReference type="ARBA" id="ARBA00022741"/>
    </source>
</evidence>
<dbReference type="InterPro" id="IPR036097">
    <property type="entry name" value="HisK_dim/P_sf"/>
</dbReference>
<evidence type="ECO:0000256" key="4">
    <source>
        <dbReference type="ARBA" id="ARBA00022475"/>
    </source>
</evidence>
<evidence type="ECO:0000256" key="1">
    <source>
        <dbReference type="ARBA" id="ARBA00000085"/>
    </source>
</evidence>